<organism evidence="2 3">
    <name type="scientific">Dictyocaulus viviparus</name>
    <name type="common">Bovine lungworm</name>
    <dbReference type="NCBI Taxonomy" id="29172"/>
    <lineage>
        <taxon>Eukaryota</taxon>
        <taxon>Metazoa</taxon>
        <taxon>Ecdysozoa</taxon>
        <taxon>Nematoda</taxon>
        <taxon>Chromadorea</taxon>
        <taxon>Rhabditida</taxon>
        <taxon>Rhabditina</taxon>
        <taxon>Rhabditomorpha</taxon>
        <taxon>Strongyloidea</taxon>
        <taxon>Metastrongylidae</taxon>
        <taxon>Dictyocaulus</taxon>
    </lineage>
</organism>
<protein>
    <submittedName>
        <fullName evidence="2">Uncharacterized protein</fullName>
    </submittedName>
</protein>
<reference evidence="3" key="2">
    <citation type="journal article" date="2016" name="Sci. Rep.">
        <title>Dictyocaulus viviparus genome, variome and transcriptome elucidate lungworm biology and support future intervention.</title>
        <authorList>
            <person name="McNulty S.N."/>
            <person name="Strube C."/>
            <person name="Rosa B.A."/>
            <person name="Martin J.C."/>
            <person name="Tyagi R."/>
            <person name="Choi Y.J."/>
            <person name="Wang Q."/>
            <person name="Hallsworth Pepin K."/>
            <person name="Zhang X."/>
            <person name="Ozersky P."/>
            <person name="Wilson R.K."/>
            <person name="Sternberg P.W."/>
            <person name="Gasser R.B."/>
            <person name="Mitreva M."/>
        </authorList>
    </citation>
    <scope>NUCLEOTIDE SEQUENCE [LARGE SCALE GENOMIC DNA]</scope>
    <source>
        <strain evidence="3">HannoverDv2000</strain>
    </source>
</reference>
<reference evidence="2 3" key="1">
    <citation type="submission" date="2013-11" db="EMBL/GenBank/DDBJ databases">
        <title>Draft genome of the bovine lungworm Dictyocaulus viviparus.</title>
        <authorList>
            <person name="Mitreva M."/>
        </authorList>
    </citation>
    <scope>NUCLEOTIDE SEQUENCE [LARGE SCALE GENOMIC DNA]</scope>
    <source>
        <strain evidence="2 3">HannoverDv2000</strain>
    </source>
</reference>
<dbReference type="Proteomes" id="UP000053766">
    <property type="component" value="Unassembled WGS sequence"/>
</dbReference>
<proteinExistence type="predicted"/>
<sequence>MLNNALLANSLAGAPPNEHQIRLSQALQFPTTNLHTNPTIFRDFPQTVPVVPIAGINRLGIYDILRNGMNADQNILIPSLKTSDRSEALSSGDRTPLVRPFKKAPTIESEKIADGFINEEDRTIEVTDLFSSPSFTIPDDAASSVTPVTEWQTEKPENTFIPLPHKKPEIKTEGSTQRSNNIYNLLKTLNMTEDETNGIVSYVEKVVREELARKLLEVRKRSGGGNQTTSSNVTQASNTSSTSADQATHITTTNDEAEKIDDHRVVIPLGHSTPKKDILLYLPRKNTESEIKHHPQRTSDKNLENRTNFIEAEILTAQLHLPIEEKLADERNYDDLQLPIEEGLPLDLNEQPINHENKISTTLRTTIQTVTPRSSSFTPTQKQLLRIRDVTKNTKFVTKSYSTRGNGFVSMKFVTGAPLDLENEDINEINYQTKNSPRTASSIGTTTLTPQLPTVGKPKTTTHPKTPFERLVVDYKQRLAGAVDIDKILKSIYSNAYIALIDAKDAPKVQIPLNVRRAGVTTSG</sequence>
<feature type="compositionally biased region" description="Polar residues" evidence="1">
    <location>
        <begin position="227"/>
        <end position="254"/>
    </location>
</feature>
<dbReference type="OrthoDB" id="5867972at2759"/>
<feature type="compositionally biased region" description="Polar residues" evidence="1">
    <location>
        <begin position="435"/>
        <end position="452"/>
    </location>
</feature>
<dbReference type="EMBL" id="KN716350">
    <property type="protein sequence ID" value="KJH46489.1"/>
    <property type="molecule type" value="Genomic_DNA"/>
</dbReference>
<dbReference type="AlphaFoldDB" id="A0A0D8XRV8"/>
<keyword evidence="3" id="KW-1185">Reference proteome</keyword>
<name>A0A0D8XRV8_DICVI</name>
<accession>A0A0D8XRV8</accession>
<evidence type="ECO:0000313" key="2">
    <source>
        <dbReference type="EMBL" id="KJH46489.1"/>
    </source>
</evidence>
<gene>
    <name evidence="2" type="ORF">DICVIV_07438</name>
</gene>
<evidence type="ECO:0000313" key="3">
    <source>
        <dbReference type="Proteomes" id="UP000053766"/>
    </source>
</evidence>
<feature type="compositionally biased region" description="Low complexity" evidence="1">
    <location>
        <begin position="453"/>
        <end position="465"/>
    </location>
</feature>
<feature type="region of interest" description="Disordered" evidence="1">
    <location>
        <begin position="435"/>
        <end position="465"/>
    </location>
</feature>
<feature type="region of interest" description="Disordered" evidence="1">
    <location>
        <begin position="218"/>
        <end position="255"/>
    </location>
</feature>
<evidence type="ECO:0000256" key="1">
    <source>
        <dbReference type="SAM" id="MobiDB-lite"/>
    </source>
</evidence>